<dbReference type="InterPro" id="IPR005162">
    <property type="entry name" value="Retrotrans_gag_dom"/>
</dbReference>
<sequence length="186" mass="21411">MSNGNTPTPEEMADLFNSMKEELQQLKKERAEWNKGKEGKHLKEPIIDDEDLFISTAQNQADQSISKEIMDFEMPLNFTLPTTLKPYKGIGDPVIHVTKFESMMILNVYKYDSDYLSTIKQGPQESLREYMERFQEAATEIPDLDAKVHLHALKSGLRTGRFQESLAIRKPRTLAEFRESSLPNRS</sequence>
<dbReference type="Proteomes" id="UP001341840">
    <property type="component" value="Unassembled WGS sequence"/>
</dbReference>
<protein>
    <recommendedName>
        <fullName evidence="1">Retrotransposon gag domain-containing protein</fullName>
    </recommendedName>
</protein>
<dbReference type="PANTHER" id="PTHR33223:SF10">
    <property type="entry name" value="AMINOTRANSFERASE-LIKE PLANT MOBILE DOMAIN-CONTAINING PROTEIN"/>
    <property type="match status" value="1"/>
</dbReference>
<name>A0ABU6V4X5_9FABA</name>
<comment type="caution">
    <text evidence="2">The sequence shown here is derived from an EMBL/GenBank/DDBJ whole genome shotgun (WGS) entry which is preliminary data.</text>
</comment>
<dbReference type="PANTHER" id="PTHR33223">
    <property type="entry name" value="CCHC-TYPE DOMAIN-CONTAINING PROTEIN"/>
    <property type="match status" value="1"/>
</dbReference>
<gene>
    <name evidence="2" type="ORF">PIB30_007624</name>
</gene>
<feature type="domain" description="Retrotransposon gag" evidence="1">
    <location>
        <begin position="114"/>
        <end position="158"/>
    </location>
</feature>
<organism evidence="2 3">
    <name type="scientific">Stylosanthes scabra</name>
    <dbReference type="NCBI Taxonomy" id="79078"/>
    <lineage>
        <taxon>Eukaryota</taxon>
        <taxon>Viridiplantae</taxon>
        <taxon>Streptophyta</taxon>
        <taxon>Embryophyta</taxon>
        <taxon>Tracheophyta</taxon>
        <taxon>Spermatophyta</taxon>
        <taxon>Magnoliopsida</taxon>
        <taxon>eudicotyledons</taxon>
        <taxon>Gunneridae</taxon>
        <taxon>Pentapetalae</taxon>
        <taxon>rosids</taxon>
        <taxon>fabids</taxon>
        <taxon>Fabales</taxon>
        <taxon>Fabaceae</taxon>
        <taxon>Papilionoideae</taxon>
        <taxon>50 kb inversion clade</taxon>
        <taxon>dalbergioids sensu lato</taxon>
        <taxon>Dalbergieae</taxon>
        <taxon>Pterocarpus clade</taxon>
        <taxon>Stylosanthes</taxon>
    </lineage>
</organism>
<dbReference type="Pfam" id="PF03732">
    <property type="entry name" value="Retrotrans_gag"/>
    <property type="match status" value="1"/>
</dbReference>
<evidence type="ECO:0000259" key="1">
    <source>
        <dbReference type="Pfam" id="PF03732"/>
    </source>
</evidence>
<reference evidence="2 3" key="1">
    <citation type="journal article" date="2023" name="Plants (Basel)">
        <title>Bridging the Gap: Combining Genomics and Transcriptomics Approaches to Understand Stylosanthes scabra, an Orphan Legume from the Brazilian Caatinga.</title>
        <authorList>
            <person name="Ferreira-Neto J.R.C."/>
            <person name="da Silva M.D."/>
            <person name="Binneck E."/>
            <person name="de Melo N.F."/>
            <person name="da Silva R.H."/>
            <person name="de Melo A.L.T.M."/>
            <person name="Pandolfi V."/>
            <person name="Bustamante F.O."/>
            <person name="Brasileiro-Vidal A.C."/>
            <person name="Benko-Iseppon A.M."/>
        </authorList>
    </citation>
    <scope>NUCLEOTIDE SEQUENCE [LARGE SCALE GENOMIC DNA]</scope>
    <source>
        <tissue evidence="2">Leaves</tissue>
    </source>
</reference>
<evidence type="ECO:0000313" key="2">
    <source>
        <dbReference type="EMBL" id="MED6167952.1"/>
    </source>
</evidence>
<dbReference type="EMBL" id="JASCZI010151051">
    <property type="protein sequence ID" value="MED6167952.1"/>
    <property type="molecule type" value="Genomic_DNA"/>
</dbReference>
<accession>A0ABU6V4X5</accession>
<proteinExistence type="predicted"/>
<keyword evidence="3" id="KW-1185">Reference proteome</keyword>
<evidence type="ECO:0000313" key="3">
    <source>
        <dbReference type="Proteomes" id="UP001341840"/>
    </source>
</evidence>